<evidence type="ECO:0000313" key="4">
    <source>
        <dbReference type="Proteomes" id="UP000799777"/>
    </source>
</evidence>
<proteinExistence type="predicted"/>
<reference evidence="3" key="1">
    <citation type="journal article" date="2020" name="Stud. Mycol.">
        <title>101 Dothideomycetes genomes: a test case for predicting lifestyles and emergence of pathogens.</title>
        <authorList>
            <person name="Haridas S."/>
            <person name="Albert R."/>
            <person name="Binder M."/>
            <person name="Bloem J."/>
            <person name="Labutti K."/>
            <person name="Salamov A."/>
            <person name="Andreopoulos B."/>
            <person name="Baker S."/>
            <person name="Barry K."/>
            <person name="Bills G."/>
            <person name="Bluhm B."/>
            <person name="Cannon C."/>
            <person name="Castanera R."/>
            <person name="Culley D."/>
            <person name="Daum C."/>
            <person name="Ezra D."/>
            <person name="Gonzalez J."/>
            <person name="Henrissat B."/>
            <person name="Kuo A."/>
            <person name="Liang C."/>
            <person name="Lipzen A."/>
            <person name="Lutzoni F."/>
            <person name="Magnuson J."/>
            <person name="Mondo S."/>
            <person name="Nolan M."/>
            <person name="Ohm R."/>
            <person name="Pangilinan J."/>
            <person name="Park H.-J."/>
            <person name="Ramirez L."/>
            <person name="Alfaro M."/>
            <person name="Sun H."/>
            <person name="Tritt A."/>
            <person name="Yoshinaga Y."/>
            <person name="Zwiers L.-H."/>
            <person name="Turgeon B."/>
            <person name="Goodwin S."/>
            <person name="Spatafora J."/>
            <person name="Crous P."/>
            <person name="Grigoriev I."/>
        </authorList>
    </citation>
    <scope>NUCLEOTIDE SEQUENCE</scope>
    <source>
        <strain evidence="3">CBS 110217</strain>
    </source>
</reference>
<protein>
    <recommendedName>
        <fullName evidence="2">DUF7918 domain-containing protein</fullName>
    </recommendedName>
</protein>
<organism evidence="3 4">
    <name type="scientific">Setomelanomma holmii</name>
    <dbReference type="NCBI Taxonomy" id="210430"/>
    <lineage>
        <taxon>Eukaryota</taxon>
        <taxon>Fungi</taxon>
        <taxon>Dikarya</taxon>
        <taxon>Ascomycota</taxon>
        <taxon>Pezizomycotina</taxon>
        <taxon>Dothideomycetes</taxon>
        <taxon>Pleosporomycetidae</taxon>
        <taxon>Pleosporales</taxon>
        <taxon>Pleosporineae</taxon>
        <taxon>Phaeosphaeriaceae</taxon>
        <taxon>Setomelanomma</taxon>
    </lineage>
</organism>
<dbReference type="InterPro" id="IPR057678">
    <property type="entry name" value="DUF7918"/>
</dbReference>
<dbReference type="Proteomes" id="UP000799777">
    <property type="component" value="Unassembled WGS sequence"/>
</dbReference>
<sequence length="333" mass="37543">MAISGDHPGLLVEIIVDGRPLQEYEDEDAPPNTITKYVEASSGKEFAMKFTFSPPLPTQYGVEARVNIDGASIRVVSYAPDELYKPGGHTKSGVSYQENGQWFRQNYCFTALNIGEIRRRLSIQITDTNTSEVEEADVAASVAEFKKDLESKGSINISCRYITNIRPSHRQHAGTRVHGLDVMNDVPEKLLKGDARSHQATLSTPRRSRPRHRRPMYDYVEATSFVTFCFKYRSLAALNALHVIRNEGEDGDKAVFVEDIAEDEMTPAQLREALRRARRHEEASQRLKQENATTTSVKREHTELIADDDGDVTIVEARTRKRPRGEPEVIVLD</sequence>
<dbReference type="PANTHER" id="PTHR36223">
    <property type="entry name" value="BETA-LACTAMASE-TYPE TRANSPEPTIDASE FOLD DOMAIN CONTAINING PROTEIN"/>
    <property type="match status" value="1"/>
</dbReference>
<dbReference type="OrthoDB" id="3364132at2759"/>
<evidence type="ECO:0000256" key="1">
    <source>
        <dbReference type="SAM" id="MobiDB-lite"/>
    </source>
</evidence>
<dbReference type="AlphaFoldDB" id="A0A9P4HLC4"/>
<evidence type="ECO:0000259" key="2">
    <source>
        <dbReference type="Pfam" id="PF25534"/>
    </source>
</evidence>
<comment type="caution">
    <text evidence="3">The sequence shown here is derived from an EMBL/GenBank/DDBJ whole genome shotgun (WGS) entry which is preliminary data.</text>
</comment>
<dbReference type="Pfam" id="PF25534">
    <property type="entry name" value="DUF7918"/>
    <property type="match status" value="2"/>
</dbReference>
<feature type="compositionally biased region" description="Basic and acidic residues" evidence="1">
    <location>
        <begin position="279"/>
        <end position="289"/>
    </location>
</feature>
<feature type="domain" description="DUF7918" evidence="2">
    <location>
        <begin position="133"/>
        <end position="245"/>
    </location>
</feature>
<dbReference type="PANTHER" id="PTHR36223:SF1">
    <property type="entry name" value="TRANSCRIPTION ELONGATION FACTOR EAF N-TERMINAL DOMAIN-CONTAINING PROTEIN"/>
    <property type="match status" value="1"/>
</dbReference>
<feature type="region of interest" description="Disordered" evidence="1">
    <location>
        <begin position="279"/>
        <end position="298"/>
    </location>
</feature>
<gene>
    <name evidence="3" type="ORF">EK21DRAFT_54266</name>
</gene>
<feature type="domain" description="DUF7918" evidence="2">
    <location>
        <begin position="9"/>
        <end position="119"/>
    </location>
</feature>
<accession>A0A9P4HLC4</accession>
<evidence type="ECO:0000313" key="3">
    <source>
        <dbReference type="EMBL" id="KAF2035317.1"/>
    </source>
</evidence>
<dbReference type="EMBL" id="ML978157">
    <property type="protein sequence ID" value="KAF2035317.1"/>
    <property type="molecule type" value="Genomic_DNA"/>
</dbReference>
<keyword evidence="4" id="KW-1185">Reference proteome</keyword>
<name>A0A9P4HLC4_9PLEO</name>